<gene>
    <name evidence="1" type="ORF">CTRU02_202794</name>
</gene>
<evidence type="ECO:0000313" key="1">
    <source>
        <dbReference type="EMBL" id="KAL0944907.1"/>
    </source>
</evidence>
<keyword evidence="2" id="KW-1185">Reference proteome</keyword>
<dbReference type="Proteomes" id="UP000805649">
    <property type="component" value="Unassembled WGS sequence"/>
</dbReference>
<reference evidence="1 2" key="1">
    <citation type="journal article" date="2020" name="Phytopathology">
        <title>Genome Sequence Resources of Colletotrichum truncatum, C. plurivorum, C. musicola, and C. sojae: Four Species Pathogenic to Soybean (Glycine max).</title>
        <authorList>
            <person name="Rogerio F."/>
            <person name="Boufleur T.R."/>
            <person name="Ciampi-Guillardi M."/>
            <person name="Sukno S.A."/>
            <person name="Thon M.R."/>
            <person name="Massola Junior N.S."/>
            <person name="Baroncelli R."/>
        </authorList>
    </citation>
    <scope>NUCLEOTIDE SEQUENCE [LARGE SCALE GENOMIC DNA]</scope>
    <source>
        <strain evidence="1 2">CMES1059</strain>
    </source>
</reference>
<comment type="caution">
    <text evidence="1">The sequence shown here is derived from an EMBL/GenBank/DDBJ whole genome shotgun (WGS) entry which is preliminary data.</text>
</comment>
<accession>A0ACC3ZL95</accession>
<organism evidence="1 2">
    <name type="scientific">Colletotrichum truncatum</name>
    <name type="common">Anthracnose fungus</name>
    <name type="synonym">Colletotrichum capsici</name>
    <dbReference type="NCBI Taxonomy" id="5467"/>
    <lineage>
        <taxon>Eukaryota</taxon>
        <taxon>Fungi</taxon>
        <taxon>Dikarya</taxon>
        <taxon>Ascomycota</taxon>
        <taxon>Pezizomycotina</taxon>
        <taxon>Sordariomycetes</taxon>
        <taxon>Hypocreomycetidae</taxon>
        <taxon>Glomerellales</taxon>
        <taxon>Glomerellaceae</taxon>
        <taxon>Colletotrichum</taxon>
        <taxon>Colletotrichum truncatum species complex</taxon>
    </lineage>
</organism>
<proteinExistence type="predicted"/>
<dbReference type="EMBL" id="VUJX02000001">
    <property type="protein sequence ID" value="KAL0944907.1"/>
    <property type="molecule type" value="Genomic_DNA"/>
</dbReference>
<evidence type="ECO:0000313" key="2">
    <source>
        <dbReference type="Proteomes" id="UP000805649"/>
    </source>
</evidence>
<name>A0ACC3ZL95_COLTU</name>
<sequence length="191" mass="21555">MDLTNIHHALTSAPTTPGMSAFRIAEVDAAPPILKITSLLQQIPDVIFEIASQLPPETALCLALTCKPLYVLLFHRTLRRLTRRRRHLFLFTLMRDLGTANHSDHYYCHTCSKICVWRCPLGRTHGPWEKCLPIKLETLHHDLNVQKHACVGKGYFTQTIPEVEDHGSCKGVALHTARTGWCKCCEYSGKA</sequence>
<protein>
    <submittedName>
        <fullName evidence="1">Uncharacterized protein</fullName>
    </submittedName>
</protein>